<dbReference type="InterPro" id="IPR036291">
    <property type="entry name" value="NAD(P)-bd_dom_sf"/>
</dbReference>
<protein>
    <submittedName>
        <fullName evidence="4">Unannotated protein</fullName>
    </submittedName>
</protein>
<dbReference type="PANTHER" id="PTHR24321:SF11">
    <property type="entry name" value="BLR0893 PROTEIN"/>
    <property type="match status" value="1"/>
</dbReference>
<dbReference type="Gene3D" id="3.40.50.720">
    <property type="entry name" value="NAD(P)-binding Rossmann-like Domain"/>
    <property type="match status" value="1"/>
</dbReference>
<reference evidence="4" key="1">
    <citation type="submission" date="2020-05" db="EMBL/GenBank/DDBJ databases">
        <authorList>
            <person name="Chiriac C."/>
            <person name="Salcher M."/>
            <person name="Ghai R."/>
            <person name="Kavagutti S V."/>
        </authorList>
    </citation>
    <scope>NUCLEOTIDE SEQUENCE</scope>
</reference>
<dbReference type="EMBL" id="CAEZYU010000003">
    <property type="protein sequence ID" value="CAB4728031.1"/>
    <property type="molecule type" value="Genomic_DNA"/>
</dbReference>
<evidence type="ECO:0000256" key="1">
    <source>
        <dbReference type="ARBA" id="ARBA00006484"/>
    </source>
</evidence>
<keyword evidence="2" id="KW-0560">Oxidoreductase</keyword>
<dbReference type="PANTHER" id="PTHR24321">
    <property type="entry name" value="DEHYDROGENASES, SHORT CHAIN"/>
    <property type="match status" value="1"/>
</dbReference>
<proteinExistence type="inferred from homology"/>
<evidence type="ECO:0000313" key="5">
    <source>
        <dbReference type="EMBL" id="CAB4920720.1"/>
    </source>
</evidence>
<evidence type="ECO:0000313" key="3">
    <source>
        <dbReference type="EMBL" id="CAB4535494.1"/>
    </source>
</evidence>
<dbReference type="EMBL" id="CAEZSF010000051">
    <property type="protein sequence ID" value="CAB4535494.1"/>
    <property type="molecule type" value="Genomic_DNA"/>
</dbReference>
<dbReference type="PRINTS" id="PR00080">
    <property type="entry name" value="SDRFAMILY"/>
</dbReference>
<dbReference type="AlphaFoldDB" id="A0A6J6RZT0"/>
<comment type="similarity">
    <text evidence="1">Belongs to the short-chain dehydrogenases/reductases (SDR) family.</text>
</comment>
<dbReference type="Pfam" id="PF13561">
    <property type="entry name" value="adh_short_C2"/>
    <property type="match status" value="1"/>
</dbReference>
<dbReference type="FunFam" id="3.40.50.720:FF:000084">
    <property type="entry name" value="Short-chain dehydrogenase reductase"/>
    <property type="match status" value="1"/>
</dbReference>
<dbReference type="InterPro" id="IPR002347">
    <property type="entry name" value="SDR_fam"/>
</dbReference>
<dbReference type="NCBIfam" id="NF009466">
    <property type="entry name" value="PRK12826.1-2"/>
    <property type="match status" value="1"/>
</dbReference>
<dbReference type="InterPro" id="IPR020904">
    <property type="entry name" value="Sc_DH/Rdtase_CS"/>
</dbReference>
<dbReference type="NCBIfam" id="NF005559">
    <property type="entry name" value="PRK07231.1"/>
    <property type="match status" value="1"/>
</dbReference>
<dbReference type="GO" id="GO:0016491">
    <property type="term" value="F:oxidoreductase activity"/>
    <property type="evidence" value="ECO:0007669"/>
    <property type="project" value="UniProtKB-KW"/>
</dbReference>
<evidence type="ECO:0000256" key="2">
    <source>
        <dbReference type="ARBA" id="ARBA00023002"/>
    </source>
</evidence>
<dbReference type="EMBL" id="CAFBMG010000238">
    <property type="protein sequence ID" value="CAB4920720.1"/>
    <property type="molecule type" value="Genomic_DNA"/>
</dbReference>
<accession>A0A6J6RZT0</accession>
<dbReference type="CDD" id="cd05233">
    <property type="entry name" value="SDR_c"/>
    <property type="match status" value="1"/>
</dbReference>
<dbReference type="SUPFAM" id="SSF51735">
    <property type="entry name" value="NAD(P)-binding Rossmann-fold domains"/>
    <property type="match status" value="1"/>
</dbReference>
<name>A0A6J6RZT0_9ZZZZ</name>
<gene>
    <name evidence="3" type="ORF">UFOPK1358_00710</name>
    <name evidence="4" type="ORF">UFOPK2766_00125</name>
    <name evidence="5" type="ORF">UFOPK3519_01916</name>
</gene>
<dbReference type="PRINTS" id="PR00081">
    <property type="entry name" value="GDHRDH"/>
</dbReference>
<organism evidence="4">
    <name type="scientific">freshwater metagenome</name>
    <dbReference type="NCBI Taxonomy" id="449393"/>
    <lineage>
        <taxon>unclassified sequences</taxon>
        <taxon>metagenomes</taxon>
        <taxon>ecological metagenomes</taxon>
    </lineage>
</organism>
<sequence length="253" mass="26255">MVAMDTKVALVTGAAAGIGRATALAFAAEGASVAVIDRHEEQGALVAEQIRDTGGSALFIPADVSQSDHVASMVQATMSRFGRLDFAFNNAGIEGDSGPIEECSNENWDRTLAVNLTGVFYCMRAEIPAMRESGGHGSIVNCASIAGLNGFPGLAAYVASKHGVNGLTRSAALELATDGIRVNSICPGAIETEMIQRLKVEQPEMLERTIAAHPLGRLGQPEEIAATVMWLCSTGAGFITGQAVAVDGGYTTQ</sequence>
<evidence type="ECO:0000313" key="4">
    <source>
        <dbReference type="EMBL" id="CAB4728031.1"/>
    </source>
</evidence>
<dbReference type="PROSITE" id="PS00061">
    <property type="entry name" value="ADH_SHORT"/>
    <property type="match status" value="1"/>
</dbReference>